<feature type="non-terminal residue" evidence="2">
    <location>
        <position position="1"/>
    </location>
</feature>
<protein>
    <submittedName>
        <fullName evidence="2">Uncharacterized protein</fullName>
    </submittedName>
</protein>
<comment type="caution">
    <text evidence="2">The sequence shown here is derived from an EMBL/GenBank/DDBJ whole genome shotgun (WGS) entry which is preliminary data.</text>
</comment>
<evidence type="ECO:0000313" key="3">
    <source>
        <dbReference type="Proteomes" id="UP000485058"/>
    </source>
</evidence>
<dbReference type="AlphaFoldDB" id="A0A699ZFS6"/>
<dbReference type="Proteomes" id="UP000485058">
    <property type="component" value="Unassembled WGS sequence"/>
</dbReference>
<reference evidence="2 3" key="1">
    <citation type="submission" date="2020-02" db="EMBL/GenBank/DDBJ databases">
        <title>Draft genome sequence of Haematococcus lacustris strain NIES-144.</title>
        <authorList>
            <person name="Morimoto D."/>
            <person name="Nakagawa S."/>
            <person name="Yoshida T."/>
            <person name="Sawayama S."/>
        </authorList>
    </citation>
    <scope>NUCLEOTIDE SEQUENCE [LARGE SCALE GENOMIC DNA]</scope>
    <source>
        <strain evidence="2 3">NIES-144</strain>
    </source>
</reference>
<gene>
    <name evidence="2" type="ORF">HaLaN_14661</name>
</gene>
<accession>A0A699ZFS6</accession>
<name>A0A699ZFS6_HAELA</name>
<organism evidence="2 3">
    <name type="scientific">Haematococcus lacustris</name>
    <name type="common">Green alga</name>
    <name type="synonym">Haematococcus pluvialis</name>
    <dbReference type="NCBI Taxonomy" id="44745"/>
    <lineage>
        <taxon>Eukaryota</taxon>
        <taxon>Viridiplantae</taxon>
        <taxon>Chlorophyta</taxon>
        <taxon>core chlorophytes</taxon>
        <taxon>Chlorophyceae</taxon>
        <taxon>CS clade</taxon>
        <taxon>Chlamydomonadales</taxon>
        <taxon>Haematococcaceae</taxon>
        <taxon>Haematococcus</taxon>
    </lineage>
</organism>
<proteinExistence type="predicted"/>
<sequence length="217" mass="22672">MSKSGSSGTALGPPTPVRLFFLAINNSNARQQHILRIFVLVTHMSTWLFQVKVVLDGSGNILMDINNVQPSGEAASVGTQHAGQDIIDHSVNAISRSLVTTHDDLTRKRGGGVTRHESEEPDPEPSNTSRAAGVAEVCELIGHQWLVVGLPEEVEGGSSGCRVQVHCSPGPAGAAPLSHAHCGPLPGRLLFVKRQPTSPLTAAAASRGAPAATYAVT</sequence>
<dbReference type="EMBL" id="BLLF01001225">
    <property type="protein sequence ID" value="GFH17936.1"/>
    <property type="molecule type" value="Genomic_DNA"/>
</dbReference>
<keyword evidence="3" id="KW-1185">Reference proteome</keyword>
<feature type="region of interest" description="Disordered" evidence="1">
    <location>
        <begin position="102"/>
        <end position="131"/>
    </location>
</feature>
<evidence type="ECO:0000313" key="2">
    <source>
        <dbReference type="EMBL" id="GFH17936.1"/>
    </source>
</evidence>
<feature type="non-terminal residue" evidence="2">
    <location>
        <position position="217"/>
    </location>
</feature>
<evidence type="ECO:0000256" key="1">
    <source>
        <dbReference type="SAM" id="MobiDB-lite"/>
    </source>
</evidence>